<dbReference type="InterPro" id="IPR010730">
    <property type="entry name" value="HET"/>
</dbReference>
<dbReference type="OrthoDB" id="4928261at2759"/>
<proteinExistence type="predicted"/>
<protein>
    <recommendedName>
        <fullName evidence="1">Heterokaryon incompatibility domain-containing protein</fullName>
    </recommendedName>
</protein>
<keyword evidence="3" id="KW-1185">Reference proteome</keyword>
<gene>
    <name evidence="2" type="ORF">CDD82_3354</name>
</gene>
<dbReference type="PANTHER" id="PTHR24148">
    <property type="entry name" value="ANKYRIN REPEAT DOMAIN-CONTAINING PROTEIN 39 HOMOLOG-RELATED"/>
    <property type="match status" value="1"/>
</dbReference>
<dbReference type="Pfam" id="PF26639">
    <property type="entry name" value="Het-6_barrel"/>
    <property type="match status" value="1"/>
</dbReference>
<dbReference type="Proteomes" id="UP000224854">
    <property type="component" value="Unassembled WGS sequence"/>
</dbReference>
<dbReference type="AlphaFoldDB" id="A0A2C5Z9U1"/>
<feature type="domain" description="Heterokaryon incompatibility" evidence="1">
    <location>
        <begin position="229"/>
        <end position="398"/>
    </location>
</feature>
<comment type="caution">
    <text evidence="2">The sequence shown here is derived from an EMBL/GenBank/DDBJ whole genome shotgun (WGS) entry which is preliminary data.</text>
</comment>
<evidence type="ECO:0000313" key="3">
    <source>
        <dbReference type="Proteomes" id="UP000224854"/>
    </source>
</evidence>
<accession>A0A2C5Z9U1</accession>
<dbReference type="EMBL" id="NJEU01000252">
    <property type="protein sequence ID" value="PHH77787.1"/>
    <property type="molecule type" value="Genomic_DNA"/>
</dbReference>
<organism evidence="2 3">
    <name type="scientific">Ophiocordyceps australis</name>
    <dbReference type="NCBI Taxonomy" id="1399860"/>
    <lineage>
        <taxon>Eukaryota</taxon>
        <taxon>Fungi</taxon>
        <taxon>Dikarya</taxon>
        <taxon>Ascomycota</taxon>
        <taxon>Pezizomycotina</taxon>
        <taxon>Sordariomycetes</taxon>
        <taxon>Hypocreomycetidae</taxon>
        <taxon>Hypocreales</taxon>
        <taxon>Ophiocordycipitaceae</taxon>
        <taxon>Ophiocordyceps</taxon>
    </lineage>
</organism>
<evidence type="ECO:0000313" key="2">
    <source>
        <dbReference type="EMBL" id="PHH77787.1"/>
    </source>
</evidence>
<reference evidence="2 3" key="1">
    <citation type="submission" date="2017-06" db="EMBL/GenBank/DDBJ databases">
        <title>Ant-infecting Ophiocordyceps genomes reveal a high diversity of potential behavioral manipulation genes and a possible major role for enterotoxins.</title>
        <authorList>
            <person name="De Bekker C."/>
            <person name="Evans H.C."/>
            <person name="Brachmann A."/>
            <person name="Hughes D.P."/>
        </authorList>
    </citation>
    <scope>NUCLEOTIDE SEQUENCE [LARGE SCALE GENOMIC DNA]</scope>
    <source>
        <strain evidence="2 3">1348a</strain>
    </source>
</reference>
<name>A0A2C5Z9U1_9HYPO</name>
<dbReference type="Pfam" id="PF06985">
    <property type="entry name" value="HET"/>
    <property type="match status" value="1"/>
</dbReference>
<dbReference type="InterPro" id="IPR052895">
    <property type="entry name" value="HetReg/Transcr_Mod"/>
</dbReference>
<sequence>MNVIYPFQTGPKACEAVSYQAACSEDITVSEFCLLRPYLELHLPQDVTSVDSIVFTIVSHDQGFCDDKSIIGGYRGSHTWFDAIISGPSTYNGRVLPKTVQANVVASLEFRQHVVSWHASDADPTVRDFVREIRGGNTIQIIPMARFPGWVNYVRHVHIEAQCRNAALPDSVGAEDIKGPPPNSTPLYEALTRPRRETRLLYLYPGEPGDQVRCHLTTIALDAPDTPVFEALSYCWGDQTNKKQIKVSVGGSGAPDPADFGSQTHNLSITANLEEALRYLRRGCTASRLLWIDAVCINQEDSPERGSQVSIMGEIYSKASSVVVWMGIGGNDAGETVSMINIIFSEYSRATPATDGRLPYQNKPGNAGAWNSTFVLLIGRLSQFFSYPWFRRVWVIQEACLSRKVQVHCGHERVSWEAIMLANCWLLDVVRCGFAGVAQQPLPSLWIKVAELQNIIPPIKDEKDTGATTTPRMKILDLVLEATELNATDPRDRIFAFIGLSEETHSLQTIPALLRPDYSKTVNQVYVDFTLWWIGRYRCLDILSAVHAAPGRTWQSLHCPAGPQPDPILSTRPSWIPPLIGKAKWAETTLGLRRQFRAAGETIPTFQHDEPSTPFQLTLSGVRIGLIQNIRQYPFFHRPNDDLNKAYIKLFDPASVSCTWSSSSSTPMIRDNGDDDLMQRVSHYYITHWGQSPLYSSREDESCAEEGAGIRCYDDIGFPCLDRCFFTADGGSIGLCPTGVREGDLVVVLFGGSVPYILREVIKTNIEPAKQVRYRFIGECYVKGKMDGSIIQDLQEKARIIQSFTLI</sequence>
<dbReference type="PANTHER" id="PTHR24148:SF64">
    <property type="entry name" value="HETEROKARYON INCOMPATIBILITY DOMAIN-CONTAINING PROTEIN"/>
    <property type="match status" value="1"/>
</dbReference>
<evidence type="ECO:0000259" key="1">
    <source>
        <dbReference type="Pfam" id="PF06985"/>
    </source>
</evidence>